<feature type="transmembrane region" description="Helical" evidence="1">
    <location>
        <begin position="151"/>
        <end position="171"/>
    </location>
</feature>
<proteinExistence type="predicted"/>
<dbReference type="PANTHER" id="PTHR33133:SF7">
    <property type="entry name" value="F26K24.10 PROTEIN-RELATED"/>
    <property type="match status" value="1"/>
</dbReference>
<dbReference type="EMBL" id="CM002873">
    <property type="protein sequence ID" value="KFK33507.1"/>
    <property type="molecule type" value="Genomic_DNA"/>
</dbReference>
<feature type="transmembrane region" description="Helical" evidence="1">
    <location>
        <begin position="272"/>
        <end position="300"/>
    </location>
</feature>
<dbReference type="AlphaFoldDB" id="A0A087GUF5"/>
<evidence type="ECO:0000313" key="3">
    <source>
        <dbReference type="Proteomes" id="UP000029120"/>
    </source>
</evidence>
<reference evidence="3" key="1">
    <citation type="journal article" date="2015" name="Nat. Plants">
        <title>Genome expansion of Arabis alpina linked with retrotransposition and reduced symmetric DNA methylation.</title>
        <authorList>
            <person name="Willing E.M."/>
            <person name="Rawat V."/>
            <person name="Mandakova T."/>
            <person name="Maumus F."/>
            <person name="James G.V."/>
            <person name="Nordstroem K.J."/>
            <person name="Becker C."/>
            <person name="Warthmann N."/>
            <person name="Chica C."/>
            <person name="Szarzynska B."/>
            <person name="Zytnicki M."/>
            <person name="Albani M.C."/>
            <person name="Kiefer C."/>
            <person name="Bergonzi S."/>
            <person name="Castaings L."/>
            <person name="Mateos J.L."/>
            <person name="Berns M.C."/>
            <person name="Bujdoso N."/>
            <person name="Piofczyk T."/>
            <person name="de Lorenzo L."/>
            <person name="Barrero-Sicilia C."/>
            <person name="Mateos I."/>
            <person name="Piednoel M."/>
            <person name="Hagmann J."/>
            <person name="Chen-Min-Tao R."/>
            <person name="Iglesias-Fernandez R."/>
            <person name="Schuster S.C."/>
            <person name="Alonso-Blanco C."/>
            <person name="Roudier F."/>
            <person name="Carbonero P."/>
            <person name="Paz-Ares J."/>
            <person name="Davis S.J."/>
            <person name="Pecinka A."/>
            <person name="Quesneville H."/>
            <person name="Colot V."/>
            <person name="Lysak M.A."/>
            <person name="Weigel D."/>
            <person name="Coupland G."/>
            <person name="Schneeberger K."/>
        </authorList>
    </citation>
    <scope>NUCLEOTIDE SEQUENCE [LARGE SCALE GENOMIC DNA]</scope>
    <source>
        <strain evidence="3">cv. Pajares</strain>
    </source>
</reference>
<evidence type="ECO:0000256" key="1">
    <source>
        <dbReference type="SAM" id="Phobius"/>
    </source>
</evidence>
<dbReference type="Gramene" id="KFK33507">
    <property type="protein sequence ID" value="KFK33507"/>
    <property type="gene ID" value="AALP_AA5G021800"/>
</dbReference>
<feature type="transmembrane region" description="Helical" evidence="1">
    <location>
        <begin position="178"/>
        <end position="196"/>
    </location>
</feature>
<name>A0A087GUF5_ARAAL</name>
<dbReference type="OMA" id="HCKELND"/>
<feature type="transmembrane region" description="Helical" evidence="1">
    <location>
        <begin position="98"/>
        <end position="118"/>
    </location>
</feature>
<keyword evidence="1" id="KW-0472">Membrane</keyword>
<dbReference type="OrthoDB" id="1433917at2759"/>
<keyword evidence="1" id="KW-0812">Transmembrane</keyword>
<feature type="transmembrane region" description="Helical" evidence="1">
    <location>
        <begin position="368"/>
        <end position="391"/>
    </location>
</feature>
<keyword evidence="1" id="KW-1133">Transmembrane helix</keyword>
<sequence length="433" mass="48635">MSSTKTLSSPHALMTTPPPVNLWLILSESKRIINSHSRHFLALSVLFLLPLFFSPTVFHIIINQSAASLNSVILLHDGVQPPRVDHNTKMLVLIRVRYMVLVTVFNLLAIGSITYSVFQGFSGRPVNLISSVKSSFTSFFPLLATLISRRFIAFGIFLILGFAVSLLAMLIEINETDFLPLSVIVVMTISVLVILIKLNIDWILDVVIVIVESQFWGLKPLKRSKSLIKGMRRVSLSIIFFFAVTEVTLGYMSRACARIYNNNGNGETNVFFVVRIVITSAFQTLLTLYNIAAITVMYMYCKAREIAQESAREYVSLPFDDDGKVYNNFRDQYPSFRSDCSDHLGCSRDQVPGWISSLAASSAQKTTIAFFVLQIVIVSAFLMFISLYRLAATTVMYIYCKDSHDEVGSERKYVSLPFDDDDGKLLHSAYNNV</sequence>
<gene>
    <name evidence="2" type="ordered locus">AALP_Aa5g021800</name>
</gene>
<dbReference type="Proteomes" id="UP000029120">
    <property type="component" value="Chromosome 5"/>
</dbReference>
<keyword evidence="3" id="KW-1185">Reference proteome</keyword>
<feature type="transmembrane region" description="Helical" evidence="1">
    <location>
        <begin position="233"/>
        <end position="252"/>
    </location>
</feature>
<organism evidence="2 3">
    <name type="scientific">Arabis alpina</name>
    <name type="common">Alpine rock-cress</name>
    <dbReference type="NCBI Taxonomy" id="50452"/>
    <lineage>
        <taxon>Eukaryota</taxon>
        <taxon>Viridiplantae</taxon>
        <taxon>Streptophyta</taxon>
        <taxon>Embryophyta</taxon>
        <taxon>Tracheophyta</taxon>
        <taxon>Spermatophyta</taxon>
        <taxon>Magnoliopsida</taxon>
        <taxon>eudicotyledons</taxon>
        <taxon>Gunneridae</taxon>
        <taxon>Pentapetalae</taxon>
        <taxon>rosids</taxon>
        <taxon>malvids</taxon>
        <taxon>Brassicales</taxon>
        <taxon>Brassicaceae</taxon>
        <taxon>Arabideae</taxon>
        <taxon>Arabis</taxon>
    </lineage>
</organism>
<feature type="transmembrane region" description="Helical" evidence="1">
    <location>
        <begin position="40"/>
        <end position="62"/>
    </location>
</feature>
<evidence type="ECO:0000313" key="2">
    <source>
        <dbReference type="EMBL" id="KFK33507.1"/>
    </source>
</evidence>
<accession>A0A087GUF5</accession>
<dbReference type="PANTHER" id="PTHR33133">
    <property type="entry name" value="OS08G0107100 PROTEIN-RELATED"/>
    <property type="match status" value="1"/>
</dbReference>
<protein>
    <submittedName>
        <fullName evidence="2">Uncharacterized protein</fullName>
    </submittedName>
</protein>
<dbReference type="eggNOG" id="ENOG502QPWS">
    <property type="taxonomic scope" value="Eukaryota"/>
</dbReference>